<dbReference type="PANTHER" id="PTHR31639:SF42">
    <property type="entry name" value="OS02G0160200 PROTEIN"/>
    <property type="match status" value="1"/>
</dbReference>
<proteinExistence type="predicted"/>
<feature type="domain" description="F-box" evidence="1">
    <location>
        <begin position="18"/>
        <end position="58"/>
    </location>
</feature>
<protein>
    <recommendedName>
        <fullName evidence="5">F-box domain-containing protein</fullName>
    </recommendedName>
</protein>
<evidence type="ECO:0000313" key="4">
    <source>
        <dbReference type="Proteomes" id="UP001497516"/>
    </source>
</evidence>
<evidence type="ECO:0008006" key="5">
    <source>
        <dbReference type="Google" id="ProtNLM"/>
    </source>
</evidence>
<feature type="domain" description="F-box/LRR-repeat protein 15/At3g58940/PEG3-like LRR" evidence="2">
    <location>
        <begin position="136"/>
        <end position="282"/>
    </location>
</feature>
<dbReference type="EMBL" id="OZ034820">
    <property type="protein sequence ID" value="CAL1403892.1"/>
    <property type="molecule type" value="Genomic_DNA"/>
</dbReference>
<dbReference type="InterPro" id="IPR036047">
    <property type="entry name" value="F-box-like_dom_sf"/>
</dbReference>
<dbReference type="InterPro" id="IPR001810">
    <property type="entry name" value="F-box_dom"/>
</dbReference>
<feature type="domain" description="F-box/LRR-repeat protein 15/At3g58940/PEG3-like LRR" evidence="2">
    <location>
        <begin position="307"/>
        <end position="440"/>
    </location>
</feature>
<evidence type="ECO:0000259" key="2">
    <source>
        <dbReference type="Pfam" id="PF24758"/>
    </source>
</evidence>
<dbReference type="Pfam" id="PF24758">
    <property type="entry name" value="LRR_At5g56370"/>
    <property type="match status" value="2"/>
</dbReference>
<name>A0AAV2G0W2_9ROSI</name>
<evidence type="ECO:0000259" key="1">
    <source>
        <dbReference type="Pfam" id="PF00646"/>
    </source>
</evidence>
<reference evidence="3 4" key="1">
    <citation type="submission" date="2024-04" db="EMBL/GenBank/DDBJ databases">
        <authorList>
            <person name="Fracassetti M."/>
        </authorList>
    </citation>
    <scope>NUCLEOTIDE SEQUENCE [LARGE SCALE GENOMIC DNA]</scope>
</reference>
<dbReference type="InterPro" id="IPR055411">
    <property type="entry name" value="LRR_FXL15/At3g58940/PEG3-like"/>
</dbReference>
<dbReference type="Gene3D" id="3.80.10.10">
    <property type="entry name" value="Ribonuclease Inhibitor"/>
    <property type="match status" value="2"/>
</dbReference>
<organism evidence="3 4">
    <name type="scientific">Linum trigynum</name>
    <dbReference type="NCBI Taxonomy" id="586398"/>
    <lineage>
        <taxon>Eukaryota</taxon>
        <taxon>Viridiplantae</taxon>
        <taxon>Streptophyta</taxon>
        <taxon>Embryophyta</taxon>
        <taxon>Tracheophyta</taxon>
        <taxon>Spermatophyta</taxon>
        <taxon>Magnoliopsida</taxon>
        <taxon>eudicotyledons</taxon>
        <taxon>Gunneridae</taxon>
        <taxon>Pentapetalae</taxon>
        <taxon>rosids</taxon>
        <taxon>fabids</taxon>
        <taxon>Malpighiales</taxon>
        <taxon>Linaceae</taxon>
        <taxon>Linum</taxon>
    </lineage>
</organism>
<dbReference type="PANTHER" id="PTHR31639">
    <property type="entry name" value="F-BOX PROTEIN-LIKE"/>
    <property type="match status" value="1"/>
</dbReference>
<dbReference type="InterPro" id="IPR032675">
    <property type="entry name" value="LRR_dom_sf"/>
</dbReference>
<gene>
    <name evidence="3" type="ORF">LTRI10_LOCUS43790</name>
</gene>
<evidence type="ECO:0000313" key="3">
    <source>
        <dbReference type="EMBL" id="CAL1403892.1"/>
    </source>
</evidence>
<dbReference type="Pfam" id="PF00646">
    <property type="entry name" value="F-box"/>
    <property type="match status" value="1"/>
</dbReference>
<dbReference type="AlphaFoldDB" id="A0AAV2G0W2"/>
<accession>A0AAV2G0W2</accession>
<keyword evidence="4" id="KW-1185">Reference proteome</keyword>
<dbReference type="SUPFAM" id="SSF52058">
    <property type="entry name" value="L domain-like"/>
    <property type="match status" value="1"/>
</dbReference>
<sequence>MDERPPIAAATAGGGDRISALPDAIVQNILYRLDAPKQAARTSSLSRRWLDLWRSYPVLEFRDEELENCAERLNSFAGFAAASAARLSLYHEDRFTLLDSFKLSLAKIRQSCPQIVAEGFAMLLASALGANGGSPLEIVVRSGWRHKLPEGLLSNCSRTRDLKLQGCDLNGLGSVSLQNLQVLHLYDVQITEQFLYNVVGNAPNLESLSLTWLEIERLEVCDRNFPKLKTLIIQTRAYGSGSKFELQLTEAHCLQRLLFTEVGNSCKLRTVSLFSAPKLTFLRIKSYYRGVVARPDLDDFITKLPSLQVLEIYHVGLGCDPQMEFQLTSAPCLKTLKFRGDRGICNLNMESRFAAPNLKVLKLTVLVGFKQNHLDDLISNLPSLESLSLEFNDGTSRKMSKIRIWSPRLRGFELRDCSRGKEETLQELEIDAPILVSAHFSGSRFIFPGKINVVNVSSDCRFVVEGSDAPALKCEWFLGLRKSLSSLSPFPLILRLHGLDLFQQVKFDLYEAECSSPPLIIQLLQLEATLLQSPSIQNDRAPMVVQHLQSEMTSSLELLDVQNGVTFLDGLFWACRPKFICIAQDSDVNRWFAEFIYKQFKDKDDVADCCVSAKCWRHELRDAKIENAFHDNVEVFKSELSPLAKHAKVSFVLTWC</sequence>
<dbReference type="SUPFAM" id="SSF81383">
    <property type="entry name" value="F-box domain"/>
    <property type="match status" value="1"/>
</dbReference>
<dbReference type="Proteomes" id="UP001497516">
    <property type="component" value="Chromosome 7"/>
</dbReference>